<keyword evidence="4" id="KW-0804">Transcription</keyword>
<dbReference type="RefSeq" id="WP_311547537.1">
    <property type="nucleotide sequence ID" value="NZ_JAVREK010000034.1"/>
</dbReference>
<dbReference type="EMBL" id="JAVREK010000034">
    <property type="protein sequence ID" value="MDT0305021.1"/>
    <property type="molecule type" value="Genomic_DNA"/>
</dbReference>
<dbReference type="CDD" id="cd08412">
    <property type="entry name" value="PBP2_PAO1_like"/>
    <property type="match status" value="1"/>
</dbReference>
<name>A0ABU2L0T3_9ACTN</name>
<proteinExistence type="inferred from homology"/>
<evidence type="ECO:0000256" key="4">
    <source>
        <dbReference type="ARBA" id="ARBA00023163"/>
    </source>
</evidence>
<gene>
    <name evidence="6" type="ORF">RM446_23105</name>
</gene>
<evidence type="ECO:0000259" key="5">
    <source>
        <dbReference type="PROSITE" id="PS50931"/>
    </source>
</evidence>
<comment type="caution">
    <text evidence="6">The sequence shown here is derived from an EMBL/GenBank/DDBJ whole genome shotgun (WGS) entry which is preliminary data.</text>
</comment>
<dbReference type="PRINTS" id="PR00039">
    <property type="entry name" value="HTHLYSR"/>
</dbReference>
<dbReference type="Gene3D" id="1.10.10.10">
    <property type="entry name" value="Winged helix-like DNA-binding domain superfamily/Winged helix DNA-binding domain"/>
    <property type="match status" value="1"/>
</dbReference>
<dbReference type="InterPro" id="IPR036388">
    <property type="entry name" value="WH-like_DNA-bd_sf"/>
</dbReference>
<dbReference type="PANTHER" id="PTHR30346">
    <property type="entry name" value="TRANSCRIPTIONAL DUAL REGULATOR HCAR-RELATED"/>
    <property type="match status" value="1"/>
</dbReference>
<dbReference type="Gene3D" id="3.40.190.10">
    <property type="entry name" value="Periplasmic binding protein-like II"/>
    <property type="match status" value="2"/>
</dbReference>
<dbReference type="InterPro" id="IPR000847">
    <property type="entry name" value="LysR_HTH_N"/>
</dbReference>
<dbReference type="Pfam" id="PF00126">
    <property type="entry name" value="HTH_1"/>
    <property type="match status" value="1"/>
</dbReference>
<dbReference type="Pfam" id="PF03466">
    <property type="entry name" value="LysR_substrate"/>
    <property type="match status" value="1"/>
</dbReference>
<organism evidence="6 7">
    <name type="scientific">Streptomonospora wellingtoniae</name>
    <dbReference type="NCBI Taxonomy" id="3075544"/>
    <lineage>
        <taxon>Bacteria</taxon>
        <taxon>Bacillati</taxon>
        <taxon>Actinomycetota</taxon>
        <taxon>Actinomycetes</taxon>
        <taxon>Streptosporangiales</taxon>
        <taxon>Nocardiopsidaceae</taxon>
        <taxon>Streptomonospora</taxon>
    </lineage>
</organism>
<dbReference type="InterPro" id="IPR036390">
    <property type="entry name" value="WH_DNA-bd_sf"/>
</dbReference>
<evidence type="ECO:0000256" key="3">
    <source>
        <dbReference type="ARBA" id="ARBA00023125"/>
    </source>
</evidence>
<dbReference type="PANTHER" id="PTHR30346:SF0">
    <property type="entry name" value="HCA OPERON TRANSCRIPTIONAL ACTIVATOR HCAR"/>
    <property type="match status" value="1"/>
</dbReference>
<protein>
    <submittedName>
        <fullName evidence="6">LysR family transcriptional regulator</fullName>
    </submittedName>
</protein>
<dbReference type="SUPFAM" id="SSF53850">
    <property type="entry name" value="Periplasmic binding protein-like II"/>
    <property type="match status" value="1"/>
</dbReference>
<accession>A0ABU2L0T3</accession>
<evidence type="ECO:0000256" key="1">
    <source>
        <dbReference type="ARBA" id="ARBA00009437"/>
    </source>
</evidence>
<evidence type="ECO:0000256" key="2">
    <source>
        <dbReference type="ARBA" id="ARBA00023015"/>
    </source>
</evidence>
<keyword evidence="2" id="KW-0805">Transcription regulation</keyword>
<dbReference type="PROSITE" id="PS50931">
    <property type="entry name" value="HTH_LYSR"/>
    <property type="match status" value="1"/>
</dbReference>
<reference evidence="7" key="1">
    <citation type="submission" date="2023-07" db="EMBL/GenBank/DDBJ databases">
        <title>30 novel species of actinomycetes from the DSMZ collection.</title>
        <authorList>
            <person name="Nouioui I."/>
        </authorList>
    </citation>
    <scope>NUCLEOTIDE SEQUENCE [LARGE SCALE GENOMIC DNA]</scope>
    <source>
        <strain evidence="7">DSM 45055</strain>
    </source>
</reference>
<dbReference type="SUPFAM" id="SSF46785">
    <property type="entry name" value="Winged helix' DNA-binding domain"/>
    <property type="match status" value="1"/>
</dbReference>
<evidence type="ECO:0000313" key="7">
    <source>
        <dbReference type="Proteomes" id="UP001183226"/>
    </source>
</evidence>
<keyword evidence="7" id="KW-1185">Reference proteome</keyword>
<dbReference type="Proteomes" id="UP001183226">
    <property type="component" value="Unassembled WGS sequence"/>
</dbReference>
<dbReference type="InterPro" id="IPR005119">
    <property type="entry name" value="LysR_subst-bd"/>
</dbReference>
<evidence type="ECO:0000313" key="6">
    <source>
        <dbReference type="EMBL" id="MDT0305021.1"/>
    </source>
</evidence>
<feature type="domain" description="HTH lysR-type" evidence="5">
    <location>
        <begin position="13"/>
        <end position="71"/>
    </location>
</feature>
<sequence length="323" mass="35445">MASVELMSGAPRFSLRQLAYFVAIAEAGTISEAAQRLHISQPAVSLALNDLERALKVQLCVRRKAHGVTLTPTGTQVLHRARRLLRQAEDLEGEAGAGEGALAGVLSLGCYVTLAPTVLPPLLQGFSALHPGLTVDFAEDTQDVLQRRLLSGELDLAVIYDMDVLPEMERAELFTMRPHILLPADHPLAERESVSLHELAEEPMVLLDAAPSSHHALGLCHSFGLVPRVRYRPTSYEVARALVGRGMGFSILVQRPSNDRTYEGFRVAIKEIAEPVRTEAVLLAWPRAVALNRRAEEFLRYCRRAALPAGARPEPFESRESEA</sequence>
<comment type="similarity">
    <text evidence="1">Belongs to the LysR transcriptional regulatory family.</text>
</comment>
<keyword evidence="3" id="KW-0238">DNA-binding</keyword>